<feature type="domain" description="Response regulatory" evidence="7">
    <location>
        <begin position="2"/>
        <end position="121"/>
    </location>
</feature>
<dbReference type="Gene3D" id="3.40.50.2300">
    <property type="match status" value="1"/>
</dbReference>
<dbReference type="PANTHER" id="PTHR48111:SF1">
    <property type="entry name" value="TWO-COMPONENT RESPONSE REGULATOR ORR33"/>
    <property type="match status" value="1"/>
</dbReference>
<dbReference type="GO" id="GO:0032993">
    <property type="term" value="C:protein-DNA complex"/>
    <property type="evidence" value="ECO:0007669"/>
    <property type="project" value="TreeGrafter"/>
</dbReference>
<evidence type="ECO:0000259" key="7">
    <source>
        <dbReference type="PROSITE" id="PS50110"/>
    </source>
</evidence>
<keyword evidence="1 6" id="KW-0597">Phosphoprotein</keyword>
<accession>A0A2V1P6W1</accession>
<comment type="caution">
    <text evidence="8">The sequence shown here is derived from an EMBL/GenBank/DDBJ whole genome shotgun (WGS) entry which is preliminary data.</text>
</comment>
<dbReference type="Proteomes" id="UP000245293">
    <property type="component" value="Unassembled WGS sequence"/>
</dbReference>
<dbReference type="InterPro" id="IPR039420">
    <property type="entry name" value="WalR-like"/>
</dbReference>
<dbReference type="SUPFAM" id="SSF52172">
    <property type="entry name" value="CheY-like"/>
    <property type="match status" value="1"/>
</dbReference>
<gene>
    <name evidence="8" type="ORF">DFK10_09395</name>
</gene>
<evidence type="ECO:0000256" key="3">
    <source>
        <dbReference type="ARBA" id="ARBA00023015"/>
    </source>
</evidence>
<keyword evidence="2" id="KW-0902">Two-component regulatory system</keyword>
<dbReference type="SMART" id="SM00448">
    <property type="entry name" value="REC"/>
    <property type="match status" value="1"/>
</dbReference>
<dbReference type="GO" id="GO:0000976">
    <property type="term" value="F:transcription cis-regulatory region binding"/>
    <property type="evidence" value="ECO:0007669"/>
    <property type="project" value="TreeGrafter"/>
</dbReference>
<keyword evidence="3" id="KW-0805">Transcription regulation</keyword>
<reference evidence="9" key="1">
    <citation type="submission" date="2018-05" db="EMBL/GenBank/DDBJ databases">
        <authorList>
            <person name="Du Z."/>
            <person name="Wang X."/>
        </authorList>
    </citation>
    <scope>NUCLEOTIDE SEQUENCE [LARGE SCALE GENOMIC DNA]</scope>
    <source>
        <strain evidence="9">WDS4C29</strain>
    </source>
</reference>
<dbReference type="PROSITE" id="PS50110">
    <property type="entry name" value="RESPONSE_REGULATORY"/>
    <property type="match status" value="1"/>
</dbReference>
<dbReference type="GO" id="GO:0005829">
    <property type="term" value="C:cytosol"/>
    <property type="evidence" value="ECO:0007669"/>
    <property type="project" value="TreeGrafter"/>
</dbReference>
<keyword evidence="5" id="KW-0804">Transcription</keyword>
<sequence>MKILIVDDDDFALELLGSALSGAGYTDVTAASSGEEALGAVAHTDTPFDIFLLDIQMPGMDGIELCARLRKMAQYASTPIIMITAMQERRFIDQAFAAGAMDYVNKPFDPIELGVRISLAARLSNQAKKVDAYATEAASLKARTGMGAAFGVDEPIALRDVPRVISMTAMENYLLRLTYWMAIKSQSVVFSIPGFREIHARIDPSDAYDILSDTAAAITVGFKHTDHLVTYVGNGQFVVVVSGKNTVIGPETLWSIEANLEQDPPLLSSGEECPIRLVMGEVFSPGIWSAPNRLNLLLRPLDADLSPAGSGAEERARIW</sequence>
<dbReference type="EMBL" id="QETF01000008">
    <property type="protein sequence ID" value="PWG16972.1"/>
    <property type="molecule type" value="Genomic_DNA"/>
</dbReference>
<keyword evidence="9" id="KW-1185">Reference proteome</keyword>
<dbReference type="RefSeq" id="WP_146193250.1">
    <property type="nucleotide sequence ID" value="NZ_QETF01000008.1"/>
</dbReference>
<evidence type="ECO:0000256" key="4">
    <source>
        <dbReference type="ARBA" id="ARBA00023125"/>
    </source>
</evidence>
<proteinExistence type="predicted"/>
<protein>
    <recommendedName>
        <fullName evidence="7">Response regulatory domain-containing protein</fullName>
    </recommendedName>
</protein>
<organism evidence="8 9">
    <name type="scientific">Salibaculum griseiflavum</name>
    <dbReference type="NCBI Taxonomy" id="1914409"/>
    <lineage>
        <taxon>Bacteria</taxon>
        <taxon>Pseudomonadati</taxon>
        <taxon>Pseudomonadota</taxon>
        <taxon>Alphaproteobacteria</taxon>
        <taxon>Rhodobacterales</taxon>
        <taxon>Roseobacteraceae</taxon>
        <taxon>Salibaculum</taxon>
    </lineage>
</organism>
<evidence type="ECO:0000256" key="5">
    <source>
        <dbReference type="ARBA" id="ARBA00023163"/>
    </source>
</evidence>
<feature type="modified residue" description="4-aspartylphosphate" evidence="6">
    <location>
        <position position="54"/>
    </location>
</feature>
<dbReference type="Pfam" id="PF00072">
    <property type="entry name" value="Response_reg"/>
    <property type="match status" value="1"/>
</dbReference>
<name>A0A2V1P6W1_9RHOB</name>
<evidence type="ECO:0000313" key="9">
    <source>
        <dbReference type="Proteomes" id="UP000245293"/>
    </source>
</evidence>
<evidence type="ECO:0000256" key="6">
    <source>
        <dbReference type="PROSITE-ProRule" id="PRU00169"/>
    </source>
</evidence>
<dbReference type="PANTHER" id="PTHR48111">
    <property type="entry name" value="REGULATOR OF RPOS"/>
    <property type="match status" value="1"/>
</dbReference>
<dbReference type="OrthoDB" id="7326651at2"/>
<dbReference type="AlphaFoldDB" id="A0A2V1P6W1"/>
<evidence type="ECO:0000256" key="1">
    <source>
        <dbReference type="ARBA" id="ARBA00022553"/>
    </source>
</evidence>
<keyword evidence="4" id="KW-0238">DNA-binding</keyword>
<dbReference type="InterPro" id="IPR011006">
    <property type="entry name" value="CheY-like_superfamily"/>
</dbReference>
<dbReference type="GO" id="GO:0000156">
    <property type="term" value="F:phosphorelay response regulator activity"/>
    <property type="evidence" value="ECO:0007669"/>
    <property type="project" value="TreeGrafter"/>
</dbReference>
<evidence type="ECO:0000256" key="2">
    <source>
        <dbReference type="ARBA" id="ARBA00023012"/>
    </source>
</evidence>
<evidence type="ECO:0000313" key="8">
    <source>
        <dbReference type="EMBL" id="PWG16972.1"/>
    </source>
</evidence>
<dbReference type="InterPro" id="IPR001789">
    <property type="entry name" value="Sig_transdc_resp-reg_receiver"/>
</dbReference>
<dbReference type="GO" id="GO:0006355">
    <property type="term" value="P:regulation of DNA-templated transcription"/>
    <property type="evidence" value="ECO:0007669"/>
    <property type="project" value="TreeGrafter"/>
</dbReference>